<organism evidence="2 3">
    <name type="scientific">Brassica cretica</name>
    <name type="common">Mustard</name>
    <dbReference type="NCBI Taxonomy" id="69181"/>
    <lineage>
        <taxon>Eukaryota</taxon>
        <taxon>Viridiplantae</taxon>
        <taxon>Streptophyta</taxon>
        <taxon>Embryophyta</taxon>
        <taxon>Tracheophyta</taxon>
        <taxon>Spermatophyta</taxon>
        <taxon>Magnoliopsida</taxon>
        <taxon>eudicotyledons</taxon>
        <taxon>Gunneridae</taxon>
        <taxon>Pentapetalae</taxon>
        <taxon>rosids</taxon>
        <taxon>malvids</taxon>
        <taxon>Brassicales</taxon>
        <taxon>Brassicaceae</taxon>
        <taxon>Brassiceae</taxon>
        <taxon>Brassica</taxon>
    </lineage>
</organism>
<comment type="caution">
    <text evidence="2">The sequence shown here is derived from an EMBL/GenBank/DDBJ whole genome shotgun (WGS) entry which is preliminary data.</text>
</comment>
<gene>
    <name evidence="2" type="ORF">DY000_02021831</name>
</gene>
<reference evidence="2 3" key="1">
    <citation type="journal article" date="2020" name="BMC Genomics">
        <title>Intraspecific diversification of the crop wild relative Brassica cretica Lam. using demographic model selection.</title>
        <authorList>
            <person name="Kioukis A."/>
            <person name="Michalopoulou V.A."/>
            <person name="Briers L."/>
            <person name="Pirintsos S."/>
            <person name="Studholme D.J."/>
            <person name="Pavlidis P."/>
            <person name="Sarris P.F."/>
        </authorList>
    </citation>
    <scope>NUCLEOTIDE SEQUENCE [LARGE SCALE GENOMIC DNA]</scope>
    <source>
        <strain evidence="3">cv. PFS-1207/04</strain>
    </source>
</reference>
<feature type="region of interest" description="Disordered" evidence="1">
    <location>
        <begin position="104"/>
        <end position="145"/>
    </location>
</feature>
<accession>A0ABQ7E245</accession>
<feature type="region of interest" description="Disordered" evidence="1">
    <location>
        <begin position="16"/>
        <end position="43"/>
    </location>
</feature>
<protein>
    <submittedName>
        <fullName evidence="2">Uncharacterized protein</fullName>
    </submittedName>
</protein>
<evidence type="ECO:0000313" key="3">
    <source>
        <dbReference type="Proteomes" id="UP000266723"/>
    </source>
</evidence>
<evidence type="ECO:0000256" key="1">
    <source>
        <dbReference type="SAM" id="MobiDB-lite"/>
    </source>
</evidence>
<feature type="compositionally biased region" description="Low complexity" evidence="1">
    <location>
        <begin position="106"/>
        <end position="116"/>
    </location>
</feature>
<dbReference type="EMBL" id="QGKV02000299">
    <property type="protein sequence ID" value="KAF3590485.1"/>
    <property type="molecule type" value="Genomic_DNA"/>
</dbReference>
<proteinExistence type="predicted"/>
<keyword evidence="3" id="KW-1185">Reference proteome</keyword>
<sequence length="145" mass="16514">MKRLLQVLGSRFLPPGSRFPPLDSRDLPPGQGPTYGFRLPASRSNGFSCLRRKRKPKEEGKTSIDRAHKFYSRQSNILTLEDLFLRHAYDRLIPTIVPDKMKSYTHRSTYTTSSTSSDRDLLPISNKTPCSPKHIDAPFSLQHAD</sequence>
<dbReference type="Proteomes" id="UP000266723">
    <property type="component" value="Unassembled WGS sequence"/>
</dbReference>
<name>A0ABQ7E245_BRACR</name>
<evidence type="ECO:0000313" key="2">
    <source>
        <dbReference type="EMBL" id="KAF3590485.1"/>
    </source>
</evidence>